<keyword evidence="1" id="KW-0614">Plasmid</keyword>
<organism evidence="1 2">
    <name type="scientific">Ectopseudomonas mendocina S5.2</name>
    <dbReference type="NCBI Taxonomy" id="1225174"/>
    <lineage>
        <taxon>Bacteria</taxon>
        <taxon>Pseudomonadati</taxon>
        <taxon>Pseudomonadota</taxon>
        <taxon>Gammaproteobacteria</taxon>
        <taxon>Pseudomonadales</taxon>
        <taxon>Pseudomonadaceae</taxon>
        <taxon>Ectopseudomonas</taxon>
    </lineage>
</organism>
<keyword evidence="2" id="KW-1185">Reference proteome</keyword>
<name>A0ABM5W3W3_ECTME</name>
<protein>
    <submittedName>
        <fullName evidence="1">Uncharacterized protein</fullName>
    </submittedName>
</protein>
<reference evidence="1 2" key="1">
    <citation type="submission" date="2015-11" db="EMBL/GenBank/DDBJ databases">
        <authorList>
            <person name="Chong T.M."/>
            <person name="Chan K.G."/>
            <person name="Dessaux Y."/>
        </authorList>
    </citation>
    <scope>NUCLEOTIDE SEQUENCE [LARGE SCALE GENOMIC DNA]</scope>
    <source>
        <strain evidence="1 2">S5.2</strain>
        <plasmid evidence="2">Plasmid</plasmid>
    </source>
</reference>
<geneLocation type="plasmid" evidence="2"/>
<dbReference type="Proteomes" id="UP000028530">
    <property type="component" value="Plasmid pPME5"/>
</dbReference>
<evidence type="ECO:0000313" key="2">
    <source>
        <dbReference type="Proteomes" id="UP000028530"/>
    </source>
</evidence>
<proteinExistence type="predicted"/>
<evidence type="ECO:0000313" key="1">
    <source>
        <dbReference type="EMBL" id="ALN21958.1"/>
    </source>
</evidence>
<dbReference type="EMBL" id="CP013125">
    <property type="protein sequence ID" value="ALN21958.1"/>
    <property type="molecule type" value="Genomic_DNA"/>
</dbReference>
<sequence>MTRAISGTKANSFDAEKYLVDDMMARYARLAPFFLTRTDVSYSKLIGESDNLLSMPRRMV</sequence>
<accession>A0ABM5W3W3</accession>
<gene>
    <name evidence="1" type="ORF">DW68_025095</name>
</gene>